<protein>
    <submittedName>
        <fullName evidence="1">Uncharacterized protein</fullName>
    </submittedName>
</protein>
<evidence type="ECO:0000313" key="2">
    <source>
        <dbReference type="Proteomes" id="UP000217210"/>
    </source>
</evidence>
<reference evidence="1 2" key="1">
    <citation type="submission" date="2016-07" db="EMBL/GenBank/DDBJ databases">
        <title>High microdiversification within the ubiquitous acI lineage of Actinobacteria.</title>
        <authorList>
            <person name="Neuenschwander S.M."/>
            <person name="Salcher M."/>
            <person name="Ghai R."/>
            <person name="Pernthaler J."/>
        </authorList>
    </citation>
    <scope>NUCLEOTIDE SEQUENCE [LARGE SCALE GENOMIC DNA]</scope>
    <source>
        <strain evidence="1">MMS-IIB-91</strain>
    </source>
</reference>
<keyword evidence="2" id="KW-1185">Reference proteome</keyword>
<dbReference type="Proteomes" id="UP000217210">
    <property type="component" value="Chromosome"/>
</dbReference>
<organism evidence="1 2">
    <name type="scientific">Candidatus Nanopelagicus abundans</name>
    <dbReference type="NCBI Taxonomy" id="1884916"/>
    <lineage>
        <taxon>Bacteria</taxon>
        <taxon>Bacillati</taxon>
        <taxon>Actinomycetota</taxon>
        <taxon>Actinomycetes</taxon>
        <taxon>Candidatus Nanopelagicales</taxon>
        <taxon>Candidatus Nanopelagicaceae</taxon>
        <taxon>Candidatus Nanopelagicus</taxon>
    </lineage>
</organism>
<proteinExistence type="predicted"/>
<sequence>MNGCTEVCILVHDSNQDFREEVILLQKLWPNRIHIFYQEEFKFHQAIAVHAIRFLMQNRNYDWIYAFDADEFMVQSEDFSICDFLEGVPSEIQSVRYEIRNWISNYNFELKHYEEFLDIIYVSEPQSISYPNISILKEKIKNNEANFFDLTFPSKIIFRASAPYVLASGAHYLEGYREDIEISIDSKFFQIAHVPFLTKLRLLLRVEHGENLMLSEYPEVVGWQEKMLFELNRESGLDNFWEFHSTKILEKNLDSGKPFARVDFAFRNTIGPTVKVLNELILSNTFSEVYPLKNIDISSLVNFYKFIFKFNPEYDILIVQRDIAMAERDHALVERDHALVERDHALVERDHALVERDHALVERDHAVAERDHALVERDHAVAERDHAVAERDHAVAERDHAVAERDHALVERDHIQKSTIWKIFRPYRLLKSKLISFR</sequence>
<name>A0A249L5J8_9ACTN</name>
<accession>A0A249L5J8</accession>
<dbReference type="AlphaFoldDB" id="A0A249L5J8"/>
<evidence type="ECO:0000313" key="1">
    <source>
        <dbReference type="EMBL" id="ASY24322.1"/>
    </source>
</evidence>
<gene>
    <name evidence="1" type="ORF">B1sIIB91_05470</name>
</gene>
<dbReference type="EMBL" id="CP016779">
    <property type="protein sequence ID" value="ASY24322.1"/>
    <property type="molecule type" value="Genomic_DNA"/>
</dbReference>
<dbReference type="KEGG" id="nab:B1sIIB91_05470"/>